<accession>A0ABP5GHY9</accession>
<dbReference type="PANTHER" id="PTHR43293:SF3">
    <property type="entry name" value="CHOLESTEROL RING-CLEAVING HYDROLASE IPDB SUBUNIT"/>
    <property type="match status" value="1"/>
</dbReference>
<name>A0ABP5GHY9_9ACTN</name>
<proteinExistence type="inferred from homology"/>
<dbReference type="EMBL" id="BAAAQN010000042">
    <property type="protein sequence ID" value="GAA2046951.1"/>
    <property type="molecule type" value="Genomic_DNA"/>
</dbReference>
<dbReference type="Proteomes" id="UP001500751">
    <property type="component" value="Unassembled WGS sequence"/>
</dbReference>
<gene>
    <name evidence="2" type="ORF">GCM10009839_59530</name>
</gene>
<comment type="similarity">
    <text evidence="1">Belongs to the 3-oxoacid CoA-transferase subunit B family.</text>
</comment>
<dbReference type="PANTHER" id="PTHR43293">
    <property type="entry name" value="ACETATE COA-TRANSFERASE YDIF"/>
    <property type="match status" value="1"/>
</dbReference>
<dbReference type="Pfam" id="PF01144">
    <property type="entry name" value="CoA_trans"/>
    <property type="match status" value="1"/>
</dbReference>
<dbReference type="Gene3D" id="3.40.1080.10">
    <property type="entry name" value="Glutaconate Coenzyme A-transferase"/>
    <property type="match status" value="1"/>
</dbReference>
<evidence type="ECO:0000313" key="2">
    <source>
        <dbReference type="EMBL" id="GAA2046951.1"/>
    </source>
</evidence>
<evidence type="ECO:0000313" key="3">
    <source>
        <dbReference type="Proteomes" id="UP001500751"/>
    </source>
</evidence>
<dbReference type="SMART" id="SM00882">
    <property type="entry name" value="CoA_trans"/>
    <property type="match status" value="1"/>
</dbReference>
<dbReference type="InterPro" id="IPR037171">
    <property type="entry name" value="NagB/RpiA_transferase-like"/>
</dbReference>
<comment type="caution">
    <text evidence="2">The sequence shown here is derived from an EMBL/GenBank/DDBJ whole genome shotgun (WGS) entry which is preliminary data.</text>
</comment>
<dbReference type="SUPFAM" id="SSF100950">
    <property type="entry name" value="NagB/RpiA/CoA transferase-like"/>
    <property type="match status" value="1"/>
</dbReference>
<organism evidence="2 3">
    <name type="scientific">Catenulispora yoronensis</name>
    <dbReference type="NCBI Taxonomy" id="450799"/>
    <lineage>
        <taxon>Bacteria</taxon>
        <taxon>Bacillati</taxon>
        <taxon>Actinomycetota</taxon>
        <taxon>Actinomycetes</taxon>
        <taxon>Catenulisporales</taxon>
        <taxon>Catenulisporaceae</taxon>
        <taxon>Catenulispora</taxon>
    </lineage>
</organism>
<dbReference type="InterPro" id="IPR004165">
    <property type="entry name" value="CoA_trans_fam_I"/>
</dbReference>
<sequence>MSDVTRAEVCVAACAEAWRGDGEVIASPMGLVPALGARLAKLTFAPGLLLSDGDANYLTDPTGADSHVEAYIPYRQLFDLVWHGARHVIMGASQLDKFGNQNISAIGADFARPKAQLIGVRGAPGNTINHPTSYWIANHSPKVFVERVDVVSGVGFDRASAVGGAARFHGLRRVVTNLAVFDFATPDHRMRIRSIHPGVTVDEVVAATGFVLAGTDNPEATPEPDAEALRLIREVLDPRDTREREVPSPGPGKG</sequence>
<dbReference type="RefSeq" id="WP_344668988.1">
    <property type="nucleotide sequence ID" value="NZ_BAAAQN010000042.1"/>
</dbReference>
<evidence type="ECO:0000256" key="1">
    <source>
        <dbReference type="ARBA" id="ARBA00007047"/>
    </source>
</evidence>
<keyword evidence="3" id="KW-1185">Reference proteome</keyword>
<reference evidence="3" key="1">
    <citation type="journal article" date="2019" name="Int. J. Syst. Evol. Microbiol.">
        <title>The Global Catalogue of Microorganisms (GCM) 10K type strain sequencing project: providing services to taxonomists for standard genome sequencing and annotation.</title>
        <authorList>
            <consortium name="The Broad Institute Genomics Platform"/>
            <consortium name="The Broad Institute Genome Sequencing Center for Infectious Disease"/>
            <person name="Wu L."/>
            <person name="Ma J."/>
        </authorList>
    </citation>
    <scope>NUCLEOTIDE SEQUENCE [LARGE SCALE GENOMIC DNA]</scope>
    <source>
        <strain evidence="3">JCM 16014</strain>
    </source>
</reference>
<protein>
    <submittedName>
        <fullName evidence="2">CoA-transferase</fullName>
    </submittedName>
</protein>